<dbReference type="EMBL" id="FNNZ01000005">
    <property type="protein sequence ID" value="SDW55119.1"/>
    <property type="molecule type" value="Genomic_DNA"/>
</dbReference>
<dbReference type="AlphaFoldDB" id="A0A1H2UHV9"/>
<dbReference type="GO" id="GO:0007155">
    <property type="term" value="P:cell adhesion"/>
    <property type="evidence" value="ECO:0007669"/>
    <property type="project" value="InterPro"/>
</dbReference>
<reference evidence="6" key="1">
    <citation type="submission" date="2016-10" db="EMBL/GenBank/DDBJ databases">
        <authorList>
            <person name="Varghese N."/>
            <person name="Submissions S."/>
        </authorList>
    </citation>
    <scope>NUCLEOTIDE SEQUENCE [LARGE SCALE GENOMIC DNA]</scope>
    <source>
        <strain evidence="6">DSM 217</strain>
    </source>
</reference>
<sequence>MHVIGKQSGFTLIEVMIVVAILGILAALAVPQYQTFTTRAKIGEGLVLLGPVKLAVSEYYASHGRLPSATNWLTLLRELGLSADTDTGAASGSYVKRVWWNNTAREIRIRYGFDPVDDKVIYLRADFNPAGQAIWTCFAPGGNEGVPSKYLPGSCRA</sequence>
<dbReference type="PROSITE" id="PS00409">
    <property type="entry name" value="PROKAR_NTER_METHYL"/>
    <property type="match status" value="1"/>
</dbReference>
<organism evidence="5 6">
    <name type="scientific">Thiocapsa roseopersicina</name>
    <dbReference type="NCBI Taxonomy" id="1058"/>
    <lineage>
        <taxon>Bacteria</taxon>
        <taxon>Pseudomonadati</taxon>
        <taxon>Pseudomonadota</taxon>
        <taxon>Gammaproteobacteria</taxon>
        <taxon>Chromatiales</taxon>
        <taxon>Chromatiaceae</taxon>
        <taxon>Thiocapsa</taxon>
    </lineage>
</organism>
<evidence type="ECO:0000313" key="6">
    <source>
        <dbReference type="Proteomes" id="UP000198816"/>
    </source>
</evidence>
<dbReference type="GO" id="GO:0009289">
    <property type="term" value="C:pilus"/>
    <property type="evidence" value="ECO:0007669"/>
    <property type="project" value="InterPro"/>
</dbReference>
<dbReference type="Proteomes" id="UP000198816">
    <property type="component" value="Unassembled WGS sequence"/>
</dbReference>
<keyword evidence="4" id="KW-1133">Transmembrane helix</keyword>
<dbReference type="NCBIfam" id="TIGR02532">
    <property type="entry name" value="IV_pilin_GFxxxE"/>
    <property type="match status" value="1"/>
</dbReference>
<evidence type="ECO:0000256" key="4">
    <source>
        <dbReference type="SAM" id="Phobius"/>
    </source>
</evidence>
<dbReference type="RefSeq" id="WP_093029681.1">
    <property type="nucleotide sequence ID" value="NZ_FNNZ01000005.1"/>
</dbReference>
<accession>A0A1H2UHV9</accession>
<dbReference type="Gene3D" id="3.30.700.10">
    <property type="entry name" value="Glycoprotein, Type 4 Pilin"/>
    <property type="match status" value="1"/>
</dbReference>
<dbReference type="InterPro" id="IPR045584">
    <property type="entry name" value="Pilin-like"/>
</dbReference>
<dbReference type="Pfam" id="PF07963">
    <property type="entry name" value="N_methyl"/>
    <property type="match status" value="1"/>
</dbReference>
<dbReference type="InterPro" id="IPR001082">
    <property type="entry name" value="Pilin"/>
</dbReference>
<protein>
    <submittedName>
        <fullName evidence="5">Type IV pilus assembly protein PilA</fullName>
    </submittedName>
</protein>
<proteinExistence type="inferred from homology"/>
<evidence type="ECO:0000256" key="2">
    <source>
        <dbReference type="ARBA" id="ARBA00022481"/>
    </source>
</evidence>
<gene>
    <name evidence="5" type="ORF">SAMN05421783_10599</name>
</gene>
<dbReference type="PANTHER" id="PTHR30093:SF34">
    <property type="entry name" value="PREPILIN PEPTIDASE-DEPENDENT PROTEIN D"/>
    <property type="match status" value="1"/>
</dbReference>
<evidence type="ECO:0000256" key="3">
    <source>
        <dbReference type="RuleBase" id="RU000389"/>
    </source>
</evidence>
<evidence type="ECO:0000256" key="1">
    <source>
        <dbReference type="ARBA" id="ARBA00005233"/>
    </source>
</evidence>
<evidence type="ECO:0000313" key="5">
    <source>
        <dbReference type="EMBL" id="SDW55119.1"/>
    </source>
</evidence>
<keyword evidence="3" id="KW-0281">Fimbrium</keyword>
<dbReference type="InterPro" id="IPR012902">
    <property type="entry name" value="N_methyl_site"/>
</dbReference>
<dbReference type="OrthoDB" id="5767514at2"/>
<keyword evidence="2" id="KW-0488">Methylation</keyword>
<dbReference type="SUPFAM" id="SSF54523">
    <property type="entry name" value="Pili subunits"/>
    <property type="match status" value="1"/>
</dbReference>
<name>A0A1H2UHV9_THIRO</name>
<dbReference type="STRING" id="1058.SAMN05421783_10599"/>
<keyword evidence="4" id="KW-0812">Transmembrane</keyword>
<keyword evidence="4" id="KW-0472">Membrane</keyword>
<dbReference type="Pfam" id="PF00114">
    <property type="entry name" value="Pilin"/>
    <property type="match status" value="1"/>
</dbReference>
<keyword evidence="6" id="KW-1185">Reference proteome</keyword>
<comment type="similarity">
    <text evidence="1 3">Belongs to the N-Me-Phe pilin family.</text>
</comment>
<feature type="transmembrane region" description="Helical" evidence="4">
    <location>
        <begin position="12"/>
        <end position="30"/>
    </location>
</feature>
<dbReference type="PANTHER" id="PTHR30093">
    <property type="entry name" value="GENERAL SECRETION PATHWAY PROTEIN G"/>
    <property type="match status" value="1"/>
</dbReference>